<evidence type="ECO:0000313" key="3">
    <source>
        <dbReference type="Proteomes" id="UP000226192"/>
    </source>
</evidence>
<evidence type="ECO:0000259" key="1">
    <source>
        <dbReference type="Pfam" id="PF12770"/>
    </source>
</evidence>
<dbReference type="EMBL" id="NJET01000278">
    <property type="protein sequence ID" value="PHH58885.1"/>
    <property type="molecule type" value="Genomic_DNA"/>
</dbReference>
<dbReference type="OrthoDB" id="9991317at2759"/>
<keyword evidence="3" id="KW-1185">Reference proteome</keyword>
<feature type="domain" description="CHAT" evidence="1">
    <location>
        <begin position="913"/>
        <end position="1210"/>
    </location>
</feature>
<comment type="caution">
    <text evidence="2">The sequence shown here is derived from an EMBL/GenBank/DDBJ whole genome shotgun (WGS) entry which is preliminary data.</text>
</comment>
<dbReference type="InterPro" id="IPR011990">
    <property type="entry name" value="TPR-like_helical_dom_sf"/>
</dbReference>
<dbReference type="Pfam" id="PF12770">
    <property type="entry name" value="CHAT"/>
    <property type="match status" value="1"/>
</dbReference>
<protein>
    <recommendedName>
        <fullName evidence="1">CHAT domain-containing protein</fullName>
    </recommendedName>
</protein>
<name>A0A2C5XNP8_9HYPO</name>
<organism evidence="2 3">
    <name type="scientific">Ophiocordyceps australis</name>
    <dbReference type="NCBI Taxonomy" id="1399860"/>
    <lineage>
        <taxon>Eukaryota</taxon>
        <taxon>Fungi</taxon>
        <taxon>Dikarya</taxon>
        <taxon>Ascomycota</taxon>
        <taxon>Pezizomycotina</taxon>
        <taxon>Sordariomycetes</taxon>
        <taxon>Hypocreomycetidae</taxon>
        <taxon>Hypocreales</taxon>
        <taxon>Ophiocordycipitaceae</taxon>
        <taxon>Ophiocordyceps</taxon>
    </lineage>
</organism>
<dbReference type="Gene3D" id="1.25.40.10">
    <property type="entry name" value="Tetratricopeptide repeat domain"/>
    <property type="match status" value="1"/>
</dbReference>
<dbReference type="STRING" id="1399860.A0A2C5XNP8"/>
<dbReference type="InterPro" id="IPR024983">
    <property type="entry name" value="CHAT_dom"/>
</dbReference>
<dbReference type="SUPFAM" id="SSF48452">
    <property type="entry name" value="TPR-like"/>
    <property type="match status" value="1"/>
</dbReference>
<proteinExistence type="predicted"/>
<sequence>MRALLHDMDDEELRSFAEMHQGIANDDQTELYIFTCLLLFTRTDSTDYLEQAIQRMKEMTAPIGRPDRARLLHILNAMSVQLRLFRLGLKSTIASQQTGLHLQVNPRNNPADKNGYIAKLTESIERTDREINTAQEDDQASLLNNLAALLFSRFELTDSTNDLNRAINVATMAVNTTFDDMHYLVSRRFNLIRILMRRFERTNSIHDLNRIIRIADVVINTTAAGDGYLPPTRHVLITHLIQRFNRTDSIDDCHRIIEVIALSVDADPQDYPVRASLVHWLGIRFERTGSKDDLNRAFQIIEATVEDASKDHGRADMWSNIAPRLEARYERTNSVDELNHLSDTLTKAVEANIRRNVHRLRPLNALMLCLYKKAERTGVVDKLDFAIEAAMTAVEATEQGIPYRNDTLHVLAISLRLRFDRTNSTDDLNLAIDYAIMAVGASKDDYQHPNLRQLALSNLTICLWKRFDRIGTIDDLDHAIDVASQAVDSASQDNSSRATCLESLAFCLDSRFMLIRSIQDINSAIDHFKMAIEMTPPDSFDRFRILNALALCLNSRFEYNGSMEDFNEAVTHLTTVVNTHPSSDANHAIYLANLGVLHGKHFDETDSMTDINRAVELITLALDTTPQQVPERATRLNNLGIFLHKRSMRTDSIDDADRALSLHQEGWRCHSGLPNIRMHSAKNGAMILASQSRWPESNKLFQEALNFLPIMTSWSLKNTDKENRLAEVTGLASNAAAAALNAGEAASFALGLLELGRGVISGLLLDMRGDVSEVEQRYPALAQEFKSLRDELDSFGEDKLPQTISNSIESWESRAKRRQKADQRLSEIITRIRAQPGFHGFLLPPSPEELMAAANPNPIVVVNGSQFRYDAFLIKHDEIKVLPLPDLNKKELEERILQLRSCRLSSSSDMASVLEWLWNAAAGPILDALGFKDAISDEENWPRMWWIPTGLLSQLPFHAAGFHVKGSGETVLDRVMSSYAISVKALIRGRRLHSQASTGPLSNHALLVAMGETPNLGVNAVLPFAVEEAEVVRSLCPSLDLQPIIPACHKDQVLKLVQTCKIFHFAGHGQMNSKEPSKSLLLLKDWKTNPLTVGDLRDHKIEKNPPFLGFLSACSTGANETTKLSDEGIHLINAFQLAGFRHVVGTLWEVSDKLCVDVSRRLYETMRDQGMTDDAVCRGLHRATRELRDRTTTKSRRTRDAKLVSLQTTAQGFMASHWVPYVHFGV</sequence>
<gene>
    <name evidence="2" type="ORF">CDD81_4182</name>
</gene>
<evidence type="ECO:0000313" key="2">
    <source>
        <dbReference type="EMBL" id="PHH58885.1"/>
    </source>
</evidence>
<reference evidence="2 3" key="1">
    <citation type="submission" date="2017-06" db="EMBL/GenBank/DDBJ databases">
        <title>Ant-infecting Ophiocordyceps genomes reveal a high diversity of potential behavioral manipulation genes and a possible major role for enterotoxins.</title>
        <authorList>
            <person name="De Bekker C."/>
            <person name="Evans H.C."/>
            <person name="Brachmann A."/>
            <person name="Hughes D.P."/>
        </authorList>
    </citation>
    <scope>NUCLEOTIDE SEQUENCE [LARGE SCALE GENOMIC DNA]</scope>
    <source>
        <strain evidence="2 3">Map64</strain>
    </source>
</reference>
<accession>A0A2C5XNP8</accession>
<dbReference type="AlphaFoldDB" id="A0A2C5XNP8"/>
<dbReference type="Proteomes" id="UP000226192">
    <property type="component" value="Unassembled WGS sequence"/>
</dbReference>